<dbReference type="Proteomes" id="UP000482800">
    <property type="component" value="Unassembled WGS sequence"/>
</dbReference>
<gene>
    <name evidence="1" type="ORF">Phou_055150</name>
</gene>
<sequence>MKATHDAVRQWHEVRTVRTTSVVEAGMKTLAGRLLVSSAIVTAGMLGGGATAAQAVPTGCVLQMETPVDGANVWCSGGTGESRVVLECITIKPGSDPIIATRPGPWVNIQATSSATCSGPPRLYDAWYEVR</sequence>
<dbReference type="EMBL" id="BLPF01000002">
    <property type="protein sequence ID" value="GFJ81335.1"/>
    <property type="molecule type" value="Genomic_DNA"/>
</dbReference>
<proteinExistence type="predicted"/>
<protein>
    <submittedName>
        <fullName evidence="1">Uncharacterized protein</fullName>
    </submittedName>
</protein>
<keyword evidence="2" id="KW-1185">Reference proteome</keyword>
<dbReference type="AlphaFoldDB" id="A0A6V8KKX4"/>
<accession>A0A6V8KKX4</accession>
<comment type="caution">
    <text evidence="1">The sequence shown here is derived from an EMBL/GenBank/DDBJ whole genome shotgun (WGS) entry which is preliminary data.</text>
</comment>
<evidence type="ECO:0000313" key="1">
    <source>
        <dbReference type="EMBL" id="GFJ81335.1"/>
    </source>
</evidence>
<reference evidence="1 2" key="1">
    <citation type="submission" date="2020-03" db="EMBL/GenBank/DDBJ databases">
        <title>Whole genome shotgun sequence of Phytohabitans houttuyneae NBRC 108639.</title>
        <authorList>
            <person name="Komaki H."/>
            <person name="Tamura T."/>
        </authorList>
    </citation>
    <scope>NUCLEOTIDE SEQUENCE [LARGE SCALE GENOMIC DNA]</scope>
    <source>
        <strain evidence="1 2">NBRC 108639</strain>
    </source>
</reference>
<organism evidence="1 2">
    <name type="scientific">Phytohabitans houttuyneae</name>
    <dbReference type="NCBI Taxonomy" id="1076126"/>
    <lineage>
        <taxon>Bacteria</taxon>
        <taxon>Bacillati</taxon>
        <taxon>Actinomycetota</taxon>
        <taxon>Actinomycetes</taxon>
        <taxon>Micromonosporales</taxon>
        <taxon>Micromonosporaceae</taxon>
    </lineage>
</organism>
<name>A0A6V8KKX4_9ACTN</name>
<evidence type="ECO:0000313" key="2">
    <source>
        <dbReference type="Proteomes" id="UP000482800"/>
    </source>
</evidence>
<reference evidence="1 2" key="2">
    <citation type="submission" date="2020-03" db="EMBL/GenBank/DDBJ databases">
        <authorList>
            <person name="Ichikawa N."/>
            <person name="Kimura A."/>
            <person name="Kitahashi Y."/>
            <person name="Uohara A."/>
        </authorList>
    </citation>
    <scope>NUCLEOTIDE SEQUENCE [LARGE SCALE GENOMIC DNA]</scope>
    <source>
        <strain evidence="1 2">NBRC 108639</strain>
    </source>
</reference>